<dbReference type="Proteomes" id="UP000185860">
    <property type="component" value="Unassembled WGS sequence"/>
</dbReference>
<dbReference type="GO" id="GO:0015074">
    <property type="term" value="P:DNA integration"/>
    <property type="evidence" value="ECO:0007669"/>
    <property type="project" value="InterPro"/>
</dbReference>
<dbReference type="PROSITE" id="PS51898">
    <property type="entry name" value="TYR_RECOMBINASE"/>
    <property type="match status" value="1"/>
</dbReference>
<comment type="caution">
    <text evidence="5">The sequence shown here is derived from an EMBL/GenBank/DDBJ whole genome shotgun (WGS) entry which is preliminary data.</text>
</comment>
<dbReference type="GO" id="GO:0003677">
    <property type="term" value="F:DNA binding"/>
    <property type="evidence" value="ECO:0007669"/>
    <property type="project" value="UniProtKB-KW"/>
</dbReference>
<feature type="domain" description="Tyr recombinase" evidence="4">
    <location>
        <begin position="310"/>
        <end position="529"/>
    </location>
</feature>
<dbReference type="Pfam" id="PF00589">
    <property type="entry name" value="Phage_integrase"/>
    <property type="match status" value="1"/>
</dbReference>
<gene>
    <name evidence="5" type="ORF">NIES2119_31785</name>
</gene>
<dbReference type="InterPro" id="IPR002104">
    <property type="entry name" value="Integrase_catalytic"/>
</dbReference>
<evidence type="ECO:0000256" key="1">
    <source>
        <dbReference type="ARBA" id="ARBA00008857"/>
    </source>
</evidence>
<dbReference type="RefSeq" id="WP_073597496.1">
    <property type="nucleotide sequence ID" value="NZ_MRCE01000076.1"/>
</dbReference>
<dbReference type="InterPro" id="IPR013762">
    <property type="entry name" value="Integrase-like_cat_sf"/>
</dbReference>
<name>A0A1U7I1N7_9CYAN</name>
<dbReference type="Gene3D" id="1.10.443.10">
    <property type="entry name" value="Intergrase catalytic core"/>
    <property type="match status" value="1"/>
</dbReference>
<evidence type="ECO:0000313" key="5">
    <source>
        <dbReference type="EMBL" id="OKH29953.1"/>
    </source>
</evidence>
<proteinExistence type="inferred from homology"/>
<dbReference type="EMBL" id="MRCE01000076">
    <property type="protein sequence ID" value="OKH29953.1"/>
    <property type="molecule type" value="Genomic_DNA"/>
</dbReference>
<accession>A0A1U7I1N7</accession>
<dbReference type="AlphaFoldDB" id="A0A1U7I1N7"/>
<dbReference type="GO" id="GO:0006310">
    <property type="term" value="P:DNA recombination"/>
    <property type="evidence" value="ECO:0007669"/>
    <property type="project" value="UniProtKB-KW"/>
</dbReference>
<dbReference type="OrthoDB" id="465508at2"/>
<comment type="similarity">
    <text evidence="1">Belongs to the 'phage' integrase family.</text>
</comment>
<dbReference type="PANTHER" id="PTHR30349:SF41">
    <property type="entry name" value="INTEGRASE_RECOMBINASE PROTEIN MJ0367-RELATED"/>
    <property type="match status" value="1"/>
</dbReference>
<dbReference type="InterPro" id="IPR050090">
    <property type="entry name" value="Tyrosine_recombinase_XerCD"/>
</dbReference>
<evidence type="ECO:0000313" key="6">
    <source>
        <dbReference type="Proteomes" id="UP000185860"/>
    </source>
</evidence>
<evidence type="ECO:0000256" key="3">
    <source>
        <dbReference type="ARBA" id="ARBA00023172"/>
    </source>
</evidence>
<organism evidence="5 6">
    <name type="scientific">[Phormidium ambiguum] IAM M-71</name>
    <dbReference type="NCBI Taxonomy" id="454136"/>
    <lineage>
        <taxon>Bacteria</taxon>
        <taxon>Bacillati</taxon>
        <taxon>Cyanobacteriota</taxon>
        <taxon>Cyanophyceae</taxon>
        <taxon>Oscillatoriophycideae</taxon>
        <taxon>Aerosakkonematales</taxon>
        <taxon>Aerosakkonemataceae</taxon>
        <taxon>Floridanema</taxon>
    </lineage>
</organism>
<reference evidence="5 6" key="1">
    <citation type="submission" date="2016-11" db="EMBL/GenBank/DDBJ databases">
        <title>Draft Genome Sequences of Nine Cyanobacterial Strains from Diverse Habitats.</title>
        <authorList>
            <person name="Zhu T."/>
            <person name="Hou S."/>
            <person name="Lu X."/>
            <person name="Hess W.R."/>
        </authorList>
    </citation>
    <scope>NUCLEOTIDE SEQUENCE [LARGE SCALE GENOMIC DNA]</scope>
    <source>
        <strain evidence="5 6">IAM M-71</strain>
    </source>
</reference>
<keyword evidence="3" id="KW-0233">DNA recombination</keyword>
<dbReference type="SUPFAM" id="SSF56349">
    <property type="entry name" value="DNA breaking-rejoining enzymes"/>
    <property type="match status" value="1"/>
</dbReference>
<keyword evidence="2" id="KW-0238">DNA-binding</keyword>
<dbReference type="PANTHER" id="PTHR30349">
    <property type="entry name" value="PHAGE INTEGRASE-RELATED"/>
    <property type="match status" value="1"/>
</dbReference>
<evidence type="ECO:0000256" key="2">
    <source>
        <dbReference type="ARBA" id="ARBA00023125"/>
    </source>
</evidence>
<dbReference type="InterPro" id="IPR011010">
    <property type="entry name" value="DNA_brk_join_enz"/>
</dbReference>
<evidence type="ECO:0000259" key="4">
    <source>
        <dbReference type="PROSITE" id="PS51898"/>
    </source>
</evidence>
<sequence length="580" mass="67103">MNELPENLADALKLYGQDPSVSGSKKKLANLKTILKKMVLPEWNFDEKALAKPEKTYPKIPLKFFVNEAKNAWFSAEKKALDLGKTPDTIKNYRSHFMRFLKWMESQDWYIEVVQPLAIPNLAPPIKARVTLATLHKGRKHSGANPYALKKDELTSKLETQLKGLKFYLTSEWSRNQKNDSPVKEISWIGYQKCILCFLGWLKNIIGFKLCDLDISLMAEQQFLNDYIGWHLTEKGNSYRQAQHIAIAALNVAKWHFGKISKFSNFADCMPVLEIRDILRKISKKMKSDLRTSSTEALKEKLLELQQCQEIVEYLRCCCAERTSDSNKRPINAIIDSWQDYLIAAILTYTPIRQREIRELRIGKNLRRDDDGWWVTLTPTEHKTGSKTGKSREFPLFPCHLKERLTHDLDLYVNKWRKLENLTHDYLFFRPGGVNNRAVRGEPIPDANYLAGMVPKLFFKVSVLLYGLENAKHPSPHDFRRIFATWVCKYGTPDELPIYAEIMGHSPEVLLKTYQQCNSRDKTERAEMAFLKIREREAEIKAQKSQKAIPQLTPIVQIPPAVMEILTPKQKQHLAEQGLL</sequence>
<dbReference type="CDD" id="cd00397">
    <property type="entry name" value="DNA_BRE_C"/>
    <property type="match status" value="1"/>
</dbReference>
<protein>
    <recommendedName>
        <fullName evidence="4">Tyr recombinase domain-containing protein</fullName>
    </recommendedName>
</protein>